<proteinExistence type="inferred from homology"/>
<dbReference type="CDD" id="cd06261">
    <property type="entry name" value="TM_PBP2"/>
    <property type="match status" value="1"/>
</dbReference>
<feature type="transmembrane region" description="Helical" evidence="7">
    <location>
        <begin position="278"/>
        <end position="298"/>
    </location>
</feature>
<dbReference type="GO" id="GO:0005886">
    <property type="term" value="C:plasma membrane"/>
    <property type="evidence" value="ECO:0007669"/>
    <property type="project" value="UniProtKB-SubCell"/>
</dbReference>
<dbReference type="Gene3D" id="1.10.3720.10">
    <property type="entry name" value="MetI-like"/>
    <property type="match status" value="1"/>
</dbReference>
<dbReference type="PANTHER" id="PTHR30193">
    <property type="entry name" value="ABC TRANSPORTER PERMEASE PROTEIN"/>
    <property type="match status" value="1"/>
</dbReference>
<evidence type="ECO:0000313" key="10">
    <source>
        <dbReference type="Proteomes" id="UP000029228"/>
    </source>
</evidence>
<feature type="transmembrane region" description="Helical" evidence="7">
    <location>
        <begin position="92"/>
        <end position="111"/>
    </location>
</feature>
<feature type="transmembrane region" description="Helical" evidence="7">
    <location>
        <begin position="123"/>
        <end position="143"/>
    </location>
</feature>
<evidence type="ECO:0000256" key="7">
    <source>
        <dbReference type="RuleBase" id="RU363032"/>
    </source>
</evidence>
<evidence type="ECO:0000256" key="1">
    <source>
        <dbReference type="ARBA" id="ARBA00004651"/>
    </source>
</evidence>
<keyword evidence="3" id="KW-1003">Cell membrane</keyword>
<sequence>MTQAIFIAESRISESPVNLSISREQRIGWLLSLPAVLLMLLFLIGPIIAVVLLSFTDWQLGMKTFSWVGVSNYLQLWQDDVFWQALSNTFKYVAIVLPASVIGGLLIAMLIEARPAGKSFYRTVFFLPVMGTLIAMSIVWEYILQPDFGLLNMILTEFGISGSNWLNDRDTVLYALAGIGIWHQLGYNMVLFMSGLLAIPTHLYEAAEMDGVPSGWSRFKLVTWPMLGPVTLFVIVITSIKAFQVFDTVKVLTQGGPGKNSEVLLHLMYVEGFEFFRTSYAAAISVVFLFIVLLITVIKMRYMEKKVHY</sequence>
<dbReference type="PANTHER" id="PTHR30193:SF37">
    <property type="entry name" value="INNER MEMBRANE ABC TRANSPORTER PERMEASE PROTEIN YCJO"/>
    <property type="match status" value="1"/>
</dbReference>
<keyword evidence="10" id="KW-1185">Reference proteome</keyword>
<protein>
    <submittedName>
        <fullName evidence="9">Sugar ABC transporter permease protein</fullName>
    </submittedName>
</protein>
<feature type="transmembrane region" description="Helical" evidence="7">
    <location>
        <begin position="221"/>
        <end position="243"/>
    </location>
</feature>
<dbReference type="PROSITE" id="PS50928">
    <property type="entry name" value="ABC_TM1"/>
    <property type="match status" value="1"/>
</dbReference>
<accession>A0A090S1E3</accession>
<evidence type="ECO:0000256" key="4">
    <source>
        <dbReference type="ARBA" id="ARBA00022692"/>
    </source>
</evidence>
<comment type="subcellular location">
    <subcellularLocation>
        <location evidence="1 7">Cell membrane</location>
        <topology evidence="1 7">Multi-pass membrane protein</topology>
    </subcellularLocation>
</comment>
<feature type="transmembrane region" description="Helical" evidence="7">
    <location>
        <begin position="29"/>
        <end position="55"/>
    </location>
</feature>
<dbReference type="GO" id="GO:0055085">
    <property type="term" value="P:transmembrane transport"/>
    <property type="evidence" value="ECO:0007669"/>
    <property type="project" value="InterPro"/>
</dbReference>
<evidence type="ECO:0000256" key="6">
    <source>
        <dbReference type="ARBA" id="ARBA00023136"/>
    </source>
</evidence>
<reference evidence="9 10" key="1">
    <citation type="submission" date="2014-09" db="EMBL/GenBank/DDBJ databases">
        <title>Vibrio maritimus JCM 19235. (C45) whole genome shotgun sequence.</title>
        <authorList>
            <person name="Sawabe T."/>
            <person name="Meirelles P."/>
            <person name="Nakanishi M."/>
            <person name="Sayaka M."/>
            <person name="Hattori M."/>
            <person name="Ohkuma M."/>
        </authorList>
    </citation>
    <scope>NUCLEOTIDE SEQUENCE [LARGE SCALE GENOMIC DNA]</scope>
    <source>
        <strain evidence="10">JCM19235</strain>
    </source>
</reference>
<evidence type="ECO:0000256" key="2">
    <source>
        <dbReference type="ARBA" id="ARBA00022448"/>
    </source>
</evidence>
<dbReference type="InterPro" id="IPR035906">
    <property type="entry name" value="MetI-like_sf"/>
</dbReference>
<dbReference type="Pfam" id="PF00528">
    <property type="entry name" value="BPD_transp_1"/>
    <property type="match status" value="1"/>
</dbReference>
<evidence type="ECO:0000313" key="9">
    <source>
        <dbReference type="EMBL" id="GAL20618.1"/>
    </source>
</evidence>
<name>A0A090S1E3_9VIBR</name>
<keyword evidence="6 7" id="KW-0472">Membrane</keyword>
<keyword evidence="2 7" id="KW-0813">Transport</keyword>
<evidence type="ECO:0000256" key="3">
    <source>
        <dbReference type="ARBA" id="ARBA00022475"/>
    </source>
</evidence>
<dbReference type="EMBL" id="BBMR01000006">
    <property type="protein sequence ID" value="GAL20618.1"/>
    <property type="molecule type" value="Genomic_DNA"/>
</dbReference>
<feature type="domain" description="ABC transmembrane type-1" evidence="8">
    <location>
        <begin position="86"/>
        <end position="299"/>
    </location>
</feature>
<gene>
    <name evidence="9" type="ORF">JCM19235_3620</name>
</gene>
<dbReference type="InterPro" id="IPR000515">
    <property type="entry name" value="MetI-like"/>
</dbReference>
<dbReference type="SUPFAM" id="SSF161098">
    <property type="entry name" value="MetI-like"/>
    <property type="match status" value="1"/>
</dbReference>
<comment type="caution">
    <text evidence="9">The sequence shown here is derived from an EMBL/GenBank/DDBJ whole genome shotgun (WGS) entry which is preliminary data.</text>
</comment>
<dbReference type="STRING" id="990268.JCM19235_3620"/>
<evidence type="ECO:0000259" key="8">
    <source>
        <dbReference type="PROSITE" id="PS50928"/>
    </source>
</evidence>
<dbReference type="OrthoDB" id="9785347at2"/>
<comment type="similarity">
    <text evidence="7">Belongs to the binding-protein-dependent transport system permease family.</text>
</comment>
<keyword evidence="5 7" id="KW-1133">Transmembrane helix</keyword>
<dbReference type="InterPro" id="IPR051393">
    <property type="entry name" value="ABC_transporter_permease"/>
</dbReference>
<organism evidence="9 10">
    <name type="scientific">Vibrio maritimus</name>
    <dbReference type="NCBI Taxonomy" id="990268"/>
    <lineage>
        <taxon>Bacteria</taxon>
        <taxon>Pseudomonadati</taxon>
        <taxon>Pseudomonadota</taxon>
        <taxon>Gammaproteobacteria</taxon>
        <taxon>Vibrionales</taxon>
        <taxon>Vibrionaceae</taxon>
        <taxon>Vibrio</taxon>
    </lineage>
</organism>
<keyword evidence="4 7" id="KW-0812">Transmembrane</keyword>
<evidence type="ECO:0000256" key="5">
    <source>
        <dbReference type="ARBA" id="ARBA00022989"/>
    </source>
</evidence>
<feature type="transmembrane region" description="Helical" evidence="7">
    <location>
        <begin position="172"/>
        <end position="200"/>
    </location>
</feature>
<dbReference type="Proteomes" id="UP000029228">
    <property type="component" value="Unassembled WGS sequence"/>
</dbReference>
<dbReference type="AlphaFoldDB" id="A0A090S1E3"/>